<dbReference type="EMBL" id="QXFW01000715">
    <property type="protein sequence ID" value="KAE9004682.1"/>
    <property type="molecule type" value="Genomic_DNA"/>
</dbReference>
<dbReference type="SMART" id="SM00487">
    <property type="entry name" value="DEXDc"/>
    <property type="match status" value="1"/>
</dbReference>
<evidence type="ECO:0000256" key="3">
    <source>
        <dbReference type="SAM" id="MobiDB-lite"/>
    </source>
</evidence>
<dbReference type="Pfam" id="PF00270">
    <property type="entry name" value="DEAD"/>
    <property type="match status" value="1"/>
</dbReference>
<dbReference type="PANTHER" id="PTHR18934:SF221">
    <property type="entry name" value="ATP-DEPENDENT RNA HELICASE DHX34-RELATED"/>
    <property type="match status" value="1"/>
</dbReference>
<evidence type="ECO:0000256" key="2">
    <source>
        <dbReference type="ARBA" id="ARBA00022806"/>
    </source>
</evidence>
<dbReference type="InterPro" id="IPR002464">
    <property type="entry name" value="DNA/RNA_helicase_DEAH_CS"/>
</dbReference>
<dbReference type="GO" id="GO:0003723">
    <property type="term" value="F:RNA binding"/>
    <property type="evidence" value="ECO:0007669"/>
    <property type="project" value="TreeGrafter"/>
</dbReference>
<dbReference type="CDD" id="cd17917">
    <property type="entry name" value="DEXHc_RHA-like"/>
    <property type="match status" value="1"/>
</dbReference>
<evidence type="ECO:0000256" key="1">
    <source>
        <dbReference type="ARBA" id="ARBA00022801"/>
    </source>
</evidence>
<dbReference type="InterPro" id="IPR027417">
    <property type="entry name" value="P-loop_NTPase"/>
</dbReference>
<feature type="compositionally biased region" description="Polar residues" evidence="3">
    <location>
        <begin position="14"/>
        <end position="23"/>
    </location>
</feature>
<gene>
    <name evidence="5" type="ORF">PF011_g12346</name>
</gene>
<feature type="domain" description="Helicase ATP-binding" evidence="4">
    <location>
        <begin position="131"/>
        <end position="305"/>
    </location>
</feature>
<dbReference type="AlphaFoldDB" id="A0A6A3KDP3"/>
<evidence type="ECO:0000313" key="6">
    <source>
        <dbReference type="Proteomes" id="UP000460718"/>
    </source>
</evidence>
<name>A0A6A3KDP3_9STRA</name>
<protein>
    <recommendedName>
        <fullName evidence="4">Helicase ATP-binding domain-containing protein</fullName>
    </recommendedName>
</protein>
<keyword evidence="1" id="KW-0378">Hydrolase</keyword>
<dbReference type="Proteomes" id="UP000460718">
    <property type="component" value="Unassembled WGS sequence"/>
</dbReference>
<dbReference type="InterPro" id="IPR014001">
    <property type="entry name" value="Helicase_ATP-bd"/>
</dbReference>
<dbReference type="GO" id="GO:0016787">
    <property type="term" value="F:hydrolase activity"/>
    <property type="evidence" value="ECO:0007669"/>
    <property type="project" value="UniProtKB-KW"/>
</dbReference>
<dbReference type="PROSITE" id="PS00690">
    <property type="entry name" value="DEAH_ATP_HELICASE"/>
    <property type="match status" value="1"/>
</dbReference>
<reference evidence="5 6" key="1">
    <citation type="submission" date="2018-09" db="EMBL/GenBank/DDBJ databases">
        <title>Genomic investigation of the strawberry pathogen Phytophthora fragariae indicates pathogenicity is determined by transcriptional variation in three key races.</title>
        <authorList>
            <person name="Adams T.M."/>
            <person name="Armitage A.D."/>
            <person name="Sobczyk M.K."/>
            <person name="Bates H.J."/>
            <person name="Dunwell J.M."/>
            <person name="Nellist C.F."/>
            <person name="Harrison R.J."/>
        </authorList>
    </citation>
    <scope>NUCLEOTIDE SEQUENCE [LARGE SCALE GENOMIC DNA]</scope>
    <source>
        <strain evidence="5 6">SCRP245</strain>
    </source>
</reference>
<keyword evidence="2" id="KW-0067">ATP-binding</keyword>
<dbReference type="GO" id="GO:0004386">
    <property type="term" value="F:helicase activity"/>
    <property type="evidence" value="ECO:0007669"/>
    <property type="project" value="UniProtKB-KW"/>
</dbReference>
<comment type="caution">
    <text evidence="5">The sequence shown here is derived from an EMBL/GenBank/DDBJ whole genome shotgun (WGS) entry which is preliminary data.</text>
</comment>
<evidence type="ECO:0000259" key="4">
    <source>
        <dbReference type="PROSITE" id="PS51192"/>
    </source>
</evidence>
<keyword evidence="2" id="KW-0347">Helicase</keyword>
<dbReference type="PANTHER" id="PTHR18934">
    <property type="entry name" value="ATP-DEPENDENT RNA HELICASE"/>
    <property type="match status" value="1"/>
</dbReference>
<accession>A0A6A3KDP3</accession>
<dbReference type="GO" id="GO:0005524">
    <property type="term" value="F:ATP binding"/>
    <property type="evidence" value="ECO:0007669"/>
    <property type="project" value="InterPro"/>
</dbReference>
<dbReference type="InterPro" id="IPR011545">
    <property type="entry name" value="DEAD/DEAH_box_helicase_dom"/>
</dbReference>
<feature type="region of interest" description="Disordered" evidence="3">
    <location>
        <begin position="1"/>
        <end position="30"/>
    </location>
</feature>
<sequence>MPAKKGKKAPRSASPGQSKTTHGSTKRALLRHDAIIKDELEKFRAAVVESSQRSLSGVDSQNELTRKALQAKLEELAAQRTVFVELTRRIDSDKGGDEAKIKARRNLLKREKYRFAAHLPALAKRLEIERHLSSTTSQFTVIQGQTGSGKSTQIPQYAADMACFAGKRIICTQPRKLAAKALTARVAYEYSCGWETAQVGDVVGFRVGGQFKTSKRTRIEYVTEAVLLDVIARARRGTGENPFTDVGCIIVDEAHERSIICDLIVGSLKENHAKWNHVKVAITSATIDLDLFSGFFNNAPVVEIPGRMFPVKVEYVVSNGQSSGVIEVSKDTLRRWGQKVCIDHQPGLV</sequence>
<dbReference type="PROSITE" id="PS51192">
    <property type="entry name" value="HELICASE_ATP_BIND_1"/>
    <property type="match status" value="1"/>
</dbReference>
<keyword evidence="2" id="KW-0547">Nucleotide-binding</keyword>
<dbReference type="SUPFAM" id="SSF52540">
    <property type="entry name" value="P-loop containing nucleoside triphosphate hydrolases"/>
    <property type="match status" value="1"/>
</dbReference>
<organism evidence="5 6">
    <name type="scientific">Phytophthora fragariae</name>
    <dbReference type="NCBI Taxonomy" id="53985"/>
    <lineage>
        <taxon>Eukaryota</taxon>
        <taxon>Sar</taxon>
        <taxon>Stramenopiles</taxon>
        <taxon>Oomycota</taxon>
        <taxon>Peronosporomycetes</taxon>
        <taxon>Peronosporales</taxon>
        <taxon>Peronosporaceae</taxon>
        <taxon>Phytophthora</taxon>
    </lineage>
</organism>
<evidence type="ECO:0000313" key="5">
    <source>
        <dbReference type="EMBL" id="KAE9004682.1"/>
    </source>
</evidence>
<dbReference type="Gene3D" id="3.40.50.300">
    <property type="entry name" value="P-loop containing nucleotide triphosphate hydrolases"/>
    <property type="match status" value="1"/>
</dbReference>
<proteinExistence type="predicted"/>
<feature type="compositionally biased region" description="Basic residues" evidence="3">
    <location>
        <begin position="1"/>
        <end position="10"/>
    </location>
</feature>